<dbReference type="EMBL" id="CP120682">
    <property type="protein sequence ID" value="WKN34509.1"/>
    <property type="molecule type" value="Genomic_DNA"/>
</dbReference>
<evidence type="ECO:0000256" key="1">
    <source>
        <dbReference type="ARBA" id="ARBA00004442"/>
    </source>
</evidence>
<feature type="domain" description="SusD-like N-terminal" evidence="8">
    <location>
        <begin position="40"/>
        <end position="209"/>
    </location>
</feature>
<dbReference type="Pfam" id="PF14322">
    <property type="entry name" value="SusD-like_3"/>
    <property type="match status" value="1"/>
</dbReference>
<dbReference type="InterPro" id="IPR012944">
    <property type="entry name" value="SusD_RagB_dom"/>
</dbReference>
<evidence type="ECO:0000313" key="9">
    <source>
        <dbReference type="EMBL" id="WKN34509.1"/>
    </source>
</evidence>
<evidence type="ECO:0000256" key="6">
    <source>
        <dbReference type="SAM" id="SignalP"/>
    </source>
</evidence>
<sequence length="494" mass="55795">MKTYTKFILYLSLSGSLFFGCADELDIVPVSDITSSGFWNTEDDASAYLTGVYDKLRDVYNSTLYFEDRSDSFAPGDIGPVSEAWSQSLNASNAPDWNGWYNLVYHCNLLLKETEGITFREESAKDQIMAETYFIRAFAYYSMARIWGEVPLELTPLESADEELKPRASLEEVFQQVKSDINQSLTLFADNSITDRNRASRPATLALQADVNMWTGKVLDGGQSDFETALSALTELESTGITLLEGDDKQANYRSLFSSDNETNDEVIFSLFFKFQEQDQMYATRLTTWGINVQGADNYSELPLTEANRARAVYAPSEKLRNLYTEYPEDVRSEIVVIDAITTDESTGAVDTILTCFNKFRGTVYDDRYFDDDIIVYRWGGLLLLKAEALAALNRVSEAVAELNKVRSRANVPAYSGATDKAMVERAILDERWRELVGELKRWPDLVRFHSGGTINIYEEVPNLSNQSGYPLYFPVPQTVLDNNDLLTQTEGYQ</sequence>
<dbReference type="Gene3D" id="1.25.40.390">
    <property type="match status" value="1"/>
</dbReference>
<comment type="subcellular location">
    <subcellularLocation>
        <location evidence="1">Cell outer membrane</location>
    </subcellularLocation>
</comment>
<feature type="signal peptide" evidence="6">
    <location>
        <begin position="1"/>
        <end position="22"/>
    </location>
</feature>
<dbReference type="InterPro" id="IPR033985">
    <property type="entry name" value="SusD-like_N"/>
</dbReference>
<evidence type="ECO:0000256" key="4">
    <source>
        <dbReference type="ARBA" id="ARBA00023136"/>
    </source>
</evidence>
<keyword evidence="4" id="KW-0472">Membrane</keyword>
<evidence type="ECO:0000256" key="3">
    <source>
        <dbReference type="ARBA" id="ARBA00022729"/>
    </source>
</evidence>
<keyword evidence="3 6" id="KW-0732">Signal</keyword>
<reference evidence="9" key="1">
    <citation type="journal article" date="2023" name="Comput. Struct. Biotechnol. J.">
        <title>Discovery of a novel marine Bacteroidetes with a rich repertoire of carbohydrate-active enzymes.</title>
        <authorList>
            <person name="Chen B."/>
            <person name="Liu G."/>
            <person name="Chen Q."/>
            <person name="Wang H."/>
            <person name="Liu L."/>
            <person name="Tang K."/>
        </authorList>
    </citation>
    <scope>NUCLEOTIDE SEQUENCE</scope>
    <source>
        <strain evidence="9">TK19036</strain>
    </source>
</reference>
<gene>
    <name evidence="9" type="ORF">K4G66_19225</name>
</gene>
<feature type="chain" id="PRO_5041379636" evidence="6">
    <location>
        <begin position="23"/>
        <end position="494"/>
    </location>
</feature>
<proteinExistence type="inferred from homology"/>
<dbReference type="GO" id="GO:0009279">
    <property type="term" value="C:cell outer membrane"/>
    <property type="evidence" value="ECO:0007669"/>
    <property type="project" value="UniProtKB-SubCell"/>
</dbReference>
<dbReference type="SUPFAM" id="SSF48452">
    <property type="entry name" value="TPR-like"/>
    <property type="match status" value="1"/>
</dbReference>
<dbReference type="Pfam" id="PF07980">
    <property type="entry name" value="SusD_RagB"/>
    <property type="match status" value="1"/>
</dbReference>
<evidence type="ECO:0000256" key="2">
    <source>
        <dbReference type="ARBA" id="ARBA00006275"/>
    </source>
</evidence>
<accession>A0AA49JEP0</accession>
<reference evidence="9" key="2">
    <citation type="journal article" date="2024" name="Antonie Van Leeuwenhoek">
        <title>Roseihalotalea indica gen. nov., sp. nov., a halophilic Bacteroidetes from mesopelagic Southwest Indian Ocean with higher carbohydrate metabolic potential.</title>
        <authorList>
            <person name="Chen B."/>
            <person name="Zhang M."/>
            <person name="Lin D."/>
            <person name="Ye J."/>
            <person name="Tang K."/>
        </authorList>
    </citation>
    <scope>NUCLEOTIDE SEQUENCE</scope>
    <source>
        <strain evidence="9">TK19036</strain>
    </source>
</reference>
<evidence type="ECO:0000259" key="7">
    <source>
        <dbReference type="Pfam" id="PF07980"/>
    </source>
</evidence>
<dbReference type="InterPro" id="IPR011990">
    <property type="entry name" value="TPR-like_helical_dom_sf"/>
</dbReference>
<dbReference type="AlphaFoldDB" id="A0AA49JEP0"/>
<protein>
    <submittedName>
        <fullName evidence="9">RagB/SusD family nutrient uptake outer membrane protein</fullName>
    </submittedName>
</protein>
<feature type="domain" description="RagB/SusD" evidence="7">
    <location>
        <begin position="326"/>
        <end position="493"/>
    </location>
</feature>
<keyword evidence="5" id="KW-0998">Cell outer membrane</keyword>
<comment type="similarity">
    <text evidence="2">Belongs to the SusD family.</text>
</comment>
<evidence type="ECO:0000256" key="5">
    <source>
        <dbReference type="ARBA" id="ARBA00023237"/>
    </source>
</evidence>
<evidence type="ECO:0000259" key="8">
    <source>
        <dbReference type="Pfam" id="PF14322"/>
    </source>
</evidence>
<dbReference type="PROSITE" id="PS51257">
    <property type="entry name" value="PROKAR_LIPOPROTEIN"/>
    <property type="match status" value="1"/>
</dbReference>
<organism evidence="9">
    <name type="scientific">Roseihalotalea indica</name>
    <dbReference type="NCBI Taxonomy" id="2867963"/>
    <lineage>
        <taxon>Bacteria</taxon>
        <taxon>Pseudomonadati</taxon>
        <taxon>Bacteroidota</taxon>
        <taxon>Cytophagia</taxon>
        <taxon>Cytophagales</taxon>
        <taxon>Catalimonadaceae</taxon>
        <taxon>Roseihalotalea</taxon>
    </lineage>
</organism>
<name>A0AA49JEP0_9BACT</name>